<feature type="signal peptide" evidence="2">
    <location>
        <begin position="1"/>
        <end position="30"/>
    </location>
</feature>
<organism evidence="3 4">
    <name type="scientific">Aaosphaeria arxii CBS 175.79</name>
    <dbReference type="NCBI Taxonomy" id="1450172"/>
    <lineage>
        <taxon>Eukaryota</taxon>
        <taxon>Fungi</taxon>
        <taxon>Dikarya</taxon>
        <taxon>Ascomycota</taxon>
        <taxon>Pezizomycotina</taxon>
        <taxon>Dothideomycetes</taxon>
        <taxon>Pleosporomycetidae</taxon>
        <taxon>Pleosporales</taxon>
        <taxon>Pleosporales incertae sedis</taxon>
        <taxon>Aaosphaeria</taxon>
    </lineage>
</organism>
<keyword evidence="4" id="KW-1185">Reference proteome</keyword>
<evidence type="ECO:0000256" key="2">
    <source>
        <dbReference type="SAM" id="SignalP"/>
    </source>
</evidence>
<evidence type="ECO:0000313" key="4">
    <source>
        <dbReference type="Proteomes" id="UP000799778"/>
    </source>
</evidence>
<proteinExistence type="predicted"/>
<evidence type="ECO:0000313" key="3">
    <source>
        <dbReference type="EMBL" id="KAF2015144.1"/>
    </source>
</evidence>
<keyword evidence="1" id="KW-1133">Transmembrane helix</keyword>
<keyword evidence="1" id="KW-0812">Transmembrane</keyword>
<dbReference type="EMBL" id="ML978070">
    <property type="protein sequence ID" value="KAF2015144.1"/>
    <property type="molecule type" value="Genomic_DNA"/>
</dbReference>
<dbReference type="Proteomes" id="UP000799778">
    <property type="component" value="Unassembled WGS sequence"/>
</dbReference>
<accession>A0A6A5XSA1</accession>
<protein>
    <submittedName>
        <fullName evidence="3">Uncharacterized protein</fullName>
    </submittedName>
</protein>
<keyword evidence="1" id="KW-0472">Membrane</keyword>
<dbReference type="RefSeq" id="XP_033383483.1">
    <property type="nucleotide sequence ID" value="XM_033532166.1"/>
</dbReference>
<name>A0A6A5XSA1_9PLEO</name>
<evidence type="ECO:0000256" key="1">
    <source>
        <dbReference type="SAM" id="Phobius"/>
    </source>
</evidence>
<feature type="transmembrane region" description="Helical" evidence="1">
    <location>
        <begin position="46"/>
        <end position="65"/>
    </location>
</feature>
<keyword evidence="2" id="KW-0732">Signal</keyword>
<gene>
    <name evidence="3" type="ORF">BU24DRAFT_463861</name>
</gene>
<feature type="chain" id="PRO_5025620067" evidence="2">
    <location>
        <begin position="31"/>
        <end position="99"/>
    </location>
</feature>
<sequence length="99" mass="10974">MLSTPPSSSLMKTLTSLVLLTLLITRPALADLDGSHGKRCWGYTSAVIALSVCLFFVTGLFIYLLRKYRKITRPKKVKVKDEEKGKAVGPGQEYVDREG</sequence>
<dbReference type="GeneID" id="54289563"/>
<dbReference type="AlphaFoldDB" id="A0A6A5XSA1"/>
<reference evidence="3" key="1">
    <citation type="journal article" date="2020" name="Stud. Mycol.">
        <title>101 Dothideomycetes genomes: a test case for predicting lifestyles and emergence of pathogens.</title>
        <authorList>
            <person name="Haridas S."/>
            <person name="Albert R."/>
            <person name="Binder M."/>
            <person name="Bloem J."/>
            <person name="Labutti K."/>
            <person name="Salamov A."/>
            <person name="Andreopoulos B."/>
            <person name="Baker S."/>
            <person name="Barry K."/>
            <person name="Bills G."/>
            <person name="Bluhm B."/>
            <person name="Cannon C."/>
            <person name="Castanera R."/>
            <person name="Culley D."/>
            <person name="Daum C."/>
            <person name="Ezra D."/>
            <person name="Gonzalez J."/>
            <person name="Henrissat B."/>
            <person name="Kuo A."/>
            <person name="Liang C."/>
            <person name="Lipzen A."/>
            <person name="Lutzoni F."/>
            <person name="Magnuson J."/>
            <person name="Mondo S."/>
            <person name="Nolan M."/>
            <person name="Ohm R."/>
            <person name="Pangilinan J."/>
            <person name="Park H.-J."/>
            <person name="Ramirez L."/>
            <person name="Alfaro M."/>
            <person name="Sun H."/>
            <person name="Tritt A."/>
            <person name="Yoshinaga Y."/>
            <person name="Zwiers L.-H."/>
            <person name="Turgeon B."/>
            <person name="Goodwin S."/>
            <person name="Spatafora J."/>
            <person name="Crous P."/>
            <person name="Grigoriev I."/>
        </authorList>
    </citation>
    <scope>NUCLEOTIDE SEQUENCE</scope>
    <source>
        <strain evidence="3">CBS 175.79</strain>
    </source>
</reference>